<evidence type="ECO:0000313" key="2">
    <source>
        <dbReference type="Proteomes" id="UP001630127"/>
    </source>
</evidence>
<keyword evidence="2" id="KW-1185">Reference proteome</keyword>
<comment type="caution">
    <text evidence="1">The sequence shown here is derived from an EMBL/GenBank/DDBJ whole genome shotgun (WGS) entry which is preliminary data.</text>
</comment>
<gene>
    <name evidence="1" type="ORF">ACH5RR_004211</name>
</gene>
<dbReference type="Proteomes" id="UP001630127">
    <property type="component" value="Unassembled WGS sequence"/>
</dbReference>
<organism evidence="1 2">
    <name type="scientific">Cinchona calisaya</name>
    <dbReference type="NCBI Taxonomy" id="153742"/>
    <lineage>
        <taxon>Eukaryota</taxon>
        <taxon>Viridiplantae</taxon>
        <taxon>Streptophyta</taxon>
        <taxon>Embryophyta</taxon>
        <taxon>Tracheophyta</taxon>
        <taxon>Spermatophyta</taxon>
        <taxon>Magnoliopsida</taxon>
        <taxon>eudicotyledons</taxon>
        <taxon>Gunneridae</taxon>
        <taxon>Pentapetalae</taxon>
        <taxon>asterids</taxon>
        <taxon>lamiids</taxon>
        <taxon>Gentianales</taxon>
        <taxon>Rubiaceae</taxon>
        <taxon>Cinchonoideae</taxon>
        <taxon>Cinchoneae</taxon>
        <taxon>Cinchona</taxon>
    </lineage>
</organism>
<evidence type="ECO:0000313" key="1">
    <source>
        <dbReference type="EMBL" id="KAL3535750.1"/>
    </source>
</evidence>
<proteinExistence type="predicted"/>
<accession>A0ABD3AWX2</accession>
<name>A0ABD3AWX2_9GENT</name>
<dbReference type="AlphaFoldDB" id="A0ABD3AWX2"/>
<protein>
    <submittedName>
        <fullName evidence="1">Uncharacterized protein</fullName>
    </submittedName>
</protein>
<dbReference type="EMBL" id="JBJUIK010000002">
    <property type="protein sequence ID" value="KAL3535750.1"/>
    <property type="molecule type" value="Genomic_DNA"/>
</dbReference>
<sequence length="87" mass="8917">MDPTTTPAAGEEVEDDLLILVTVIDMSPFAEVEFPSGGAIQVLEGGGDAISGDGDGIILDKSWMELALGPSYTISPEIDASHSAPQG</sequence>
<reference evidence="1 2" key="1">
    <citation type="submission" date="2024-11" db="EMBL/GenBank/DDBJ databases">
        <title>A near-complete genome assembly of Cinchona calisaya.</title>
        <authorList>
            <person name="Lian D.C."/>
            <person name="Zhao X.W."/>
            <person name="Wei L."/>
        </authorList>
    </citation>
    <scope>NUCLEOTIDE SEQUENCE [LARGE SCALE GENOMIC DNA]</scope>
    <source>
        <tissue evidence="1">Nenye</tissue>
    </source>
</reference>